<comment type="caution">
    <text evidence="2">The sequence shown here is derived from an EMBL/GenBank/DDBJ whole genome shotgun (WGS) entry which is preliminary data.</text>
</comment>
<protein>
    <submittedName>
        <fullName evidence="2">Uncharacterized protein</fullName>
    </submittedName>
</protein>
<feature type="compositionally biased region" description="Basic and acidic residues" evidence="1">
    <location>
        <begin position="14"/>
        <end position="25"/>
    </location>
</feature>
<feature type="compositionally biased region" description="Acidic residues" evidence="1">
    <location>
        <begin position="263"/>
        <end position="273"/>
    </location>
</feature>
<feature type="compositionally biased region" description="Basic residues" evidence="1">
    <location>
        <begin position="26"/>
        <end position="43"/>
    </location>
</feature>
<name>A0AAD8JRH3_TARER</name>
<accession>A0AAD8JRH3</accession>
<keyword evidence="3" id="KW-1185">Reference proteome</keyword>
<dbReference type="AlphaFoldDB" id="A0AAD8JRH3"/>
<reference evidence="2" key="1">
    <citation type="journal article" date="2023" name="bioRxiv">
        <title>Improved chromosome-level genome assembly for marigold (Tagetes erecta).</title>
        <authorList>
            <person name="Jiang F."/>
            <person name="Yuan L."/>
            <person name="Wang S."/>
            <person name="Wang H."/>
            <person name="Xu D."/>
            <person name="Wang A."/>
            <person name="Fan W."/>
        </authorList>
    </citation>
    <scope>NUCLEOTIDE SEQUENCE</scope>
    <source>
        <strain evidence="2">WSJ</strain>
        <tissue evidence="2">Leaf</tissue>
    </source>
</reference>
<organism evidence="2 3">
    <name type="scientific">Tagetes erecta</name>
    <name type="common">African marigold</name>
    <dbReference type="NCBI Taxonomy" id="13708"/>
    <lineage>
        <taxon>Eukaryota</taxon>
        <taxon>Viridiplantae</taxon>
        <taxon>Streptophyta</taxon>
        <taxon>Embryophyta</taxon>
        <taxon>Tracheophyta</taxon>
        <taxon>Spermatophyta</taxon>
        <taxon>Magnoliopsida</taxon>
        <taxon>eudicotyledons</taxon>
        <taxon>Gunneridae</taxon>
        <taxon>Pentapetalae</taxon>
        <taxon>asterids</taxon>
        <taxon>campanulids</taxon>
        <taxon>Asterales</taxon>
        <taxon>Asteraceae</taxon>
        <taxon>Asteroideae</taxon>
        <taxon>Heliantheae alliance</taxon>
        <taxon>Tageteae</taxon>
        <taxon>Tagetes</taxon>
    </lineage>
</organism>
<feature type="compositionally biased region" description="Basic and acidic residues" evidence="1">
    <location>
        <begin position="239"/>
        <end position="249"/>
    </location>
</feature>
<dbReference type="EMBL" id="JAUHHV010000011">
    <property type="protein sequence ID" value="KAK1408298.1"/>
    <property type="molecule type" value="Genomic_DNA"/>
</dbReference>
<evidence type="ECO:0000313" key="2">
    <source>
        <dbReference type="EMBL" id="KAK1408298.1"/>
    </source>
</evidence>
<evidence type="ECO:0000256" key="1">
    <source>
        <dbReference type="SAM" id="MobiDB-lite"/>
    </source>
</evidence>
<gene>
    <name evidence="2" type="ORF">QVD17_39949</name>
</gene>
<dbReference type="Proteomes" id="UP001229421">
    <property type="component" value="Unassembled WGS sequence"/>
</dbReference>
<sequence>MYSPERLAYVKRLKLVEYKREAEKKEKRKKRTTEKEDKKRKKYERSSNLRSQDEPSDVDEPLVRKSKKARARSPSPTQPESGQGERRKGKQHVTEEVELESEIRHKNKKRFGKEKGRNEDVIRSFGPVVADELSMLKTKMMWLLNRDDDREKKVADLRRLVLKQQKVIKTLSSKVIELQQEIPIMLLDKELDHDNAAGQGTSIVPKDIVDLENMDQTVIGAEETEKEKKDKEEEDNGDDSEKKDGDVDNRGAGSGLGNKDDISDAEFGSDDDNPTSNSVIKVLLNLKNNLMISAKSKSMIKSKSTR</sequence>
<feature type="region of interest" description="Disordered" evidence="1">
    <location>
        <begin position="1"/>
        <end position="116"/>
    </location>
</feature>
<feature type="compositionally biased region" description="Basic and acidic residues" evidence="1">
    <location>
        <begin position="44"/>
        <end position="53"/>
    </location>
</feature>
<proteinExistence type="predicted"/>
<feature type="region of interest" description="Disordered" evidence="1">
    <location>
        <begin position="219"/>
        <end position="277"/>
    </location>
</feature>
<evidence type="ECO:0000313" key="3">
    <source>
        <dbReference type="Proteomes" id="UP001229421"/>
    </source>
</evidence>